<dbReference type="InterPro" id="IPR039422">
    <property type="entry name" value="MarR/SlyA-like"/>
</dbReference>
<dbReference type="SUPFAM" id="SSF46785">
    <property type="entry name" value="Winged helix' DNA-binding domain"/>
    <property type="match status" value="1"/>
</dbReference>
<evidence type="ECO:0000313" key="2">
    <source>
        <dbReference type="EMBL" id="NGO72898.1"/>
    </source>
</evidence>
<dbReference type="InterPro" id="IPR036388">
    <property type="entry name" value="WH-like_DNA-bd_sf"/>
</dbReference>
<dbReference type="AlphaFoldDB" id="A0A6G4X674"/>
<accession>A0A6G4X674</accession>
<dbReference type="PANTHER" id="PTHR33164:SF43">
    <property type="entry name" value="HTH-TYPE TRANSCRIPTIONAL REPRESSOR YETL"/>
    <property type="match status" value="1"/>
</dbReference>
<evidence type="ECO:0000259" key="1">
    <source>
        <dbReference type="PROSITE" id="PS50995"/>
    </source>
</evidence>
<dbReference type="Pfam" id="PF12802">
    <property type="entry name" value="MarR_2"/>
    <property type="match status" value="1"/>
</dbReference>
<dbReference type="GO" id="GO:0006950">
    <property type="term" value="P:response to stress"/>
    <property type="evidence" value="ECO:0007669"/>
    <property type="project" value="TreeGrafter"/>
</dbReference>
<organism evidence="2 3">
    <name type="scientific">Streptomyces boncukensis</name>
    <dbReference type="NCBI Taxonomy" id="2711219"/>
    <lineage>
        <taxon>Bacteria</taxon>
        <taxon>Bacillati</taxon>
        <taxon>Actinomycetota</taxon>
        <taxon>Actinomycetes</taxon>
        <taxon>Kitasatosporales</taxon>
        <taxon>Streptomycetaceae</taxon>
        <taxon>Streptomyces</taxon>
    </lineage>
</organism>
<dbReference type="PROSITE" id="PS50995">
    <property type="entry name" value="HTH_MARR_2"/>
    <property type="match status" value="1"/>
</dbReference>
<comment type="caution">
    <text evidence="2">The sequence shown here is derived from an EMBL/GenBank/DDBJ whole genome shotgun (WGS) entry which is preliminary data.</text>
</comment>
<dbReference type="EMBL" id="JAAKZZ010000566">
    <property type="protein sequence ID" value="NGO72898.1"/>
    <property type="molecule type" value="Genomic_DNA"/>
</dbReference>
<dbReference type="InterPro" id="IPR000835">
    <property type="entry name" value="HTH_MarR-typ"/>
</dbReference>
<proteinExistence type="predicted"/>
<sequence>MPRIVGRARRIPVPDELQSLALAPRHLSLLSYLLFDGPATVNDLAARLEVAPTTVSLLVGELSRKGVLERREDELDRRRRIVSIAESWTPTIAGWLSRGADAWRQALAPLTPAERLMFLDTLRSYEEAMADAEE</sequence>
<dbReference type="RefSeq" id="WP_165302564.1">
    <property type="nucleotide sequence ID" value="NZ_JAAKZZ010000566.1"/>
</dbReference>
<dbReference type="InterPro" id="IPR036390">
    <property type="entry name" value="WH_DNA-bd_sf"/>
</dbReference>
<dbReference type="SMART" id="SM00347">
    <property type="entry name" value="HTH_MARR"/>
    <property type="match status" value="1"/>
</dbReference>
<reference evidence="2 3" key="1">
    <citation type="submission" date="2020-02" db="EMBL/GenBank/DDBJ databases">
        <title>Whole-genome analyses of novel actinobacteria.</title>
        <authorList>
            <person name="Sahin N."/>
            <person name="Tatar D."/>
        </authorList>
    </citation>
    <scope>NUCLEOTIDE SEQUENCE [LARGE SCALE GENOMIC DNA]</scope>
    <source>
        <strain evidence="2 3">SB3404</strain>
    </source>
</reference>
<name>A0A6G4X674_9ACTN</name>
<dbReference type="Proteomes" id="UP000477722">
    <property type="component" value="Unassembled WGS sequence"/>
</dbReference>
<dbReference type="Gene3D" id="1.10.10.10">
    <property type="entry name" value="Winged helix-like DNA-binding domain superfamily/Winged helix DNA-binding domain"/>
    <property type="match status" value="1"/>
</dbReference>
<dbReference type="PANTHER" id="PTHR33164">
    <property type="entry name" value="TRANSCRIPTIONAL REGULATOR, MARR FAMILY"/>
    <property type="match status" value="1"/>
</dbReference>
<gene>
    <name evidence="2" type="ORF">G5C65_32065</name>
</gene>
<keyword evidence="3" id="KW-1185">Reference proteome</keyword>
<evidence type="ECO:0000313" key="3">
    <source>
        <dbReference type="Proteomes" id="UP000477722"/>
    </source>
</evidence>
<protein>
    <submittedName>
        <fullName evidence="2">MarR family transcriptional regulator</fullName>
    </submittedName>
</protein>
<dbReference type="GO" id="GO:0003700">
    <property type="term" value="F:DNA-binding transcription factor activity"/>
    <property type="evidence" value="ECO:0007669"/>
    <property type="project" value="InterPro"/>
</dbReference>
<feature type="domain" description="HTH marR-type" evidence="1">
    <location>
        <begin position="1"/>
        <end position="127"/>
    </location>
</feature>